<comment type="caution">
    <text evidence="1">The sequence shown here is derived from an EMBL/GenBank/DDBJ whole genome shotgun (WGS) entry which is preliminary data.</text>
</comment>
<evidence type="ECO:0000313" key="1">
    <source>
        <dbReference type="EMBL" id="GEU59047.1"/>
    </source>
</evidence>
<reference evidence="1" key="1">
    <citation type="journal article" date="2019" name="Sci. Rep.">
        <title>Draft genome of Tanacetum cinerariifolium, the natural source of mosquito coil.</title>
        <authorList>
            <person name="Yamashiro T."/>
            <person name="Shiraishi A."/>
            <person name="Satake H."/>
            <person name="Nakayama K."/>
        </authorList>
    </citation>
    <scope>NUCLEOTIDE SEQUENCE</scope>
</reference>
<gene>
    <name evidence="1" type="ORF">Tci_031025</name>
</gene>
<accession>A0A6L2LDR8</accession>
<sequence>MGQSIQTIHILGKTPNKVYDPFLKAGLSYKNLERLKKTVAAQQKMYDGEKLHSVNLKIDSPNSEETLEDAKESRLKMRNKMVQINYGKLNALYETFIPQQDFSMEQTCFSIISTSTNGYESKAVTSDLPISKMPKESKLLKKFDTLGVRSSYNVKRPKFKGIKSKNRVLKNTKSSFAYVQKISCSVSIDSNKCETKDSNVCQINASVSKSKTANAVNDGSNIICVSCGKDVFLFSHEKCVARYALSKNSNVNRALFTPPVAIKSKNLGATFVVAKSRLSVANTPKATNKVIQLVLSFVDSGCSKHMTGNLQLLRNFVKKFMGTVCFGNGHFTIITGYKDYV</sequence>
<protein>
    <submittedName>
        <fullName evidence="1">Integrase, catalytic region, zinc finger, CCHC-type, peptidase aspartic, catalytic</fullName>
    </submittedName>
</protein>
<dbReference type="AlphaFoldDB" id="A0A6L2LDR8"/>
<proteinExistence type="predicted"/>
<dbReference type="EMBL" id="BKCJ010004104">
    <property type="protein sequence ID" value="GEU59047.1"/>
    <property type="molecule type" value="Genomic_DNA"/>
</dbReference>
<organism evidence="1">
    <name type="scientific">Tanacetum cinerariifolium</name>
    <name type="common">Dalmatian daisy</name>
    <name type="synonym">Chrysanthemum cinerariifolium</name>
    <dbReference type="NCBI Taxonomy" id="118510"/>
    <lineage>
        <taxon>Eukaryota</taxon>
        <taxon>Viridiplantae</taxon>
        <taxon>Streptophyta</taxon>
        <taxon>Embryophyta</taxon>
        <taxon>Tracheophyta</taxon>
        <taxon>Spermatophyta</taxon>
        <taxon>Magnoliopsida</taxon>
        <taxon>eudicotyledons</taxon>
        <taxon>Gunneridae</taxon>
        <taxon>Pentapetalae</taxon>
        <taxon>asterids</taxon>
        <taxon>campanulids</taxon>
        <taxon>Asterales</taxon>
        <taxon>Asteraceae</taxon>
        <taxon>Asteroideae</taxon>
        <taxon>Anthemideae</taxon>
        <taxon>Anthemidinae</taxon>
        <taxon>Tanacetum</taxon>
    </lineage>
</organism>
<name>A0A6L2LDR8_TANCI</name>